<dbReference type="EMBL" id="BMIB01000003">
    <property type="protein sequence ID" value="GGH74164.1"/>
    <property type="molecule type" value="Genomic_DNA"/>
</dbReference>
<organism evidence="3 4">
    <name type="scientific">Filimonas zeae</name>
    <dbReference type="NCBI Taxonomy" id="1737353"/>
    <lineage>
        <taxon>Bacteria</taxon>
        <taxon>Pseudomonadati</taxon>
        <taxon>Bacteroidota</taxon>
        <taxon>Chitinophagia</taxon>
        <taxon>Chitinophagales</taxon>
        <taxon>Chitinophagaceae</taxon>
        <taxon>Filimonas</taxon>
    </lineage>
</organism>
<feature type="modified residue" description="4-aspartylphosphate" evidence="1">
    <location>
        <position position="57"/>
    </location>
</feature>
<keyword evidence="4" id="KW-1185">Reference proteome</keyword>
<accession>A0A917J1V7</accession>
<evidence type="ECO:0000256" key="1">
    <source>
        <dbReference type="PROSITE-ProRule" id="PRU00169"/>
    </source>
</evidence>
<comment type="caution">
    <text evidence="3">The sequence shown here is derived from an EMBL/GenBank/DDBJ whole genome shotgun (WGS) entry which is preliminary data.</text>
</comment>
<dbReference type="PROSITE" id="PS50110">
    <property type="entry name" value="RESPONSE_REGULATORY"/>
    <property type="match status" value="1"/>
</dbReference>
<dbReference type="InterPro" id="IPR052048">
    <property type="entry name" value="ST_Response_Regulator"/>
</dbReference>
<dbReference type="SMART" id="SM00448">
    <property type="entry name" value="REC"/>
    <property type="match status" value="1"/>
</dbReference>
<evidence type="ECO:0000259" key="2">
    <source>
        <dbReference type="PROSITE" id="PS50110"/>
    </source>
</evidence>
<dbReference type="InterPro" id="IPR011006">
    <property type="entry name" value="CheY-like_superfamily"/>
</dbReference>
<reference evidence="3" key="1">
    <citation type="journal article" date="2014" name="Int. J. Syst. Evol. Microbiol.">
        <title>Complete genome sequence of Corynebacterium casei LMG S-19264T (=DSM 44701T), isolated from a smear-ripened cheese.</title>
        <authorList>
            <consortium name="US DOE Joint Genome Institute (JGI-PGF)"/>
            <person name="Walter F."/>
            <person name="Albersmeier A."/>
            <person name="Kalinowski J."/>
            <person name="Ruckert C."/>
        </authorList>
    </citation>
    <scope>NUCLEOTIDE SEQUENCE</scope>
    <source>
        <strain evidence="3">CGMCC 1.15290</strain>
    </source>
</reference>
<feature type="domain" description="Response regulatory" evidence="2">
    <location>
        <begin position="6"/>
        <end position="121"/>
    </location>
</feature>
<dbReference type="InterPro" id="IPR001789">
    <property type="entry name" value="Sig_transdc_resp-reg_receiver"/>
</dbReference>
<gene>
    <name evidence="3" type="ORF">GCM10011379_36480</name>
</gene>
<dbReference type="CDD" id="cd00156">
    <property type="entry name" value="REC"/>
    <property type="match status" value="1"/>
</dbReference>
<name>A0A917J1V7_9BACT</name>
<reference evidence="3" key="2">
    <citation type="submission" date="2020-09" db="EMBL/GenBank/DDBJ databases">
        <authorList>
            <person name="Sun Q."/>
            <person name="Zhou Y."/>
        </authorList>
    </citation>
    <scope>NUCLEOTIDE SEQUENCE</scope>
    <source>
        <strain evidence="3">CGMCC 1.15290</strain>
    </source>
</reference>
<proteinExistence type="predicted"/>
<dbReference type="Pfam" id="PF00072">
    <property type="entry name" value="Response_reg"/>
    <property type="match status" value="1"/>
</dbReference>
<dbReference type="SUPFAM" id="SSF52172">
    <property type="entry name" value="CheY-like"/>
    <property type="match status" value="1"/>
</dbReference>
<keyword evidence="1" id="KW-0597">Phosphoprotein</keyword>
<dbReference type="AlphaFoldDB" id="A0A917J1V7"/>
<dbReference type="GO" id="GO:0000160">
    <property type="term" value="P:phosphorelay signal transduction system"/>
    <property type="evidence" value="ECO:0007669"/>
    <property type="project" value="InterPro"/>
</dbReference>
<protein>
    <recommendedName>
        <fullName evidence="2">Response regulatory domain-containing protein</fullName>
    </recommendedName>
</protein>
<sequence length="127" mass="14396">MINYRQILLVDDDVDDIAFLEQTIRRIDPSIECKHAKNGMEGLQSLAIEKPDLIISDINMPVMDGILFLQQVRDVLKLSVPFIMTSTSSWEQYLAVSLGANYFLPKSTSLSELYTQLHNVLLMDFSG</sequence>
<dbReference type="RefSeq" id="WP_188954893.1">
    <property type="nucleotide sequence ID" value="NZ_BMIB01000003.1"/>
</dbReference>
<dbReference type="Gene3D" id="3.40.50.2300">
    <property type="match status" value="1"/>
</dbReference>
<evidence type="ECO:0000313" key="4">
    <source>
        <dbReference type="Proteomes" id="UP000627292"/>
    </source>
</evidence>
<dbReference type="Proteomes" id="UP000627292">
    <property type="component" value="Unassembled WGS sequence"/>
</dbReference>
<evidence type="ECO:0000313" key="3">
    <source>
        <dbReference type="EMBL" id="GGH74164.1"/>
    </source>
</evidence>
<dbReference type="PANTHER" id="PTHR43228">
    <property type="entry name" value="TWO-COMPONENT RESPONSE REGULATOR"/>
    <property type="match status" value="1"/>
</dbReference>
<dbReference type="PANTHER" id="PTHR43228:SF1">
    <property type="entry name" value="TWO-COMPONENT RESPONSE REGULATOR ARR22"/>
    <property type="match status" value="1"/>
</dbReference>